<dbReference type="PANTHER" id="PTHR13618">
    <property type="entry name" value="LEUCINE ZIPPER CONTAINING TRANSCRIPTION FACTOR LZF1"/>
    <property type="match status" value="1"/>
</dbReference>
<dbReference type="InterPro" id="IPR028241">
    <property type="entry name" value="RAVE2/Rogdi"/>
</dbReference>
<keyword evidence="2" id="KW-1185">Reference proteome</keyword>
<dbReference type="Pfam" id="PF10259">
    <property type="entry name" value="Rogdi_lz"/>
    <property type="match status" value="1"/>
</dbReference>
<proteinExistence type="predicted"/>
<dbReference type="AlphaFoldDB" id="A0AAD5SKH6"/>
<sequence>MLSNDEEHIEQRELEASRKELEWLLATEVPRHVEEIGTLLKKALACCGAIPDPGTGSKPVNQATLAITSQNADTVKGHTTINGTSITKGEMIIKFPHYNRGNPFKVTLNPAKPVLLDQAQRARNCLVTAFDLYESRLAEERNKDSVMQLLDRICTIAKQARDSLSKIDPRTVFPNKEPDPKNFTPDLPEDLVIEYHINQTSLVVSIFALNFHHAGLPLDFQSKILSKFKVFKIDTYKGRPVEILDEFTTEATCPTFTALFKSIESVEEVCTILKKKLQIIL</sequence>
<name>A0AAD5SKH6_9FUNG</name>
<organism evidence="1 2">
    <name type="scientific">Rhizophlyctis rosea</name>
    <dbReference type="NCBI Taxonomy" id="64517"/>
    <lineage>
        <taxon>Eukaryota</taxon>
        <taxon>Fungi</taxon>
        <taxon>Fungi incertae sedis</taxon>
        <taxon>Chytridiomycota</taxon>
        <taxon>Chytridiomycota incertae sedis</taxon>
        <taxon>Chytridiomycetes</taxon>
        <taxon>Rhizophlyctidales</taxon>
        <taxon>Rhizophlyctidaceae</taxon>
        <taxon>Rhizophlyctis</taxon>
    </lineage>
</organism>
<dbReference type="GO" id="GO:0043291">
    <property type="term" value="C:RAVE complex"/>
    <property type="evidence" value="ECO:0007669"/>
    <property type="project" value="TreeGrafter"/>
</dbReference>
<dbReference type="PANTHER" id="PTHR13618:SF1">
    <property type="entry name" value="PROTEIN ROGDI HOMOLOG"/>
    <property type="match status" value="1"/>
</dbReference>
<comment type="caution">
    <text evidence="1">The sequence shown here is derived from an EMBL/GenBank/DDBJ whole genome shotgun (WGS) entry which is preliminary data.</text>
</comment>
<evidence type="ECO:0000313" key="2">
    <source>
        <dbReference type="Proteomes" id="UP001212841"/>
    </source>
</evidence>
<dbReference type="EMBL" id="JADGJD010000075">
    <property type="protein sequence ID" value="KAJ3055508.1"/>
    <property type="molecule type" value="Genomic_DNA"/>
</dbReference>
<evidence type="ECO:0000313" key="1">
    <source>
        <dbReference type="EMBL" id="KAJ3055508.1"/>
    </source>
</evidence>
<dbReference type="Proteomes" id="UP001212841">
    <property type="component" value="Unassembled WGS sequence"/>
</dbReference>
<accession>A0AAD5SKH6</accession>
<protein>
    <submittedName>
        <fullName evidence="1">Uncharacterized protein</fullName>
    </submittedName>
</protein>
<gene>
    <name evidence="1" type="ORF">HK097_010283</name>
</gene>
<reference evidence="1" key="1">
    <citation type="submission" date="2020-05" db="EMBL/GenBank/DDBJ databases">
        <title>Phylogenomic resolution of chytrid fungi.</title>
        <authorList>
            <person name="Stajich J.E."/>
            <person name="Amses K."/>
            <person name="Simmons R."/>
            <person name="Seto K."/>
            <person name="Myers J."/>
            <person name="Bonds A."/>
            <person name="Quandt C.A."/>
            <person name="Barry K."/>
            <person name="Liu P."/>
            <person name="Grigoriev I."/>
            <person name="Longcore J.E."/>
            <person name="James T.Y."/>
        </authorList>
    </citation>
    <scope>NUCLEOTIDE SEQUENCE</scope>
    <source>
        <strain evidence="1">JEL0318</strain>
    </source>
</reference>